<keyword evidence="6 11" id="KW-0798">TonB box</keyword>
<protein>
    <submittedName>
        <fullName evidence="14">TonB-dependent receptor</fullName>
    </submittedName>
</protein>
<evidence type="ECO:0000313" key="14">
    <source>
        <dbReference type="EMBL" id="MDC8757258.1"/>
    </source>
</evidence>
<dbReference type="InterPro" id="IPR036942">
    <property type="entry name" value="Beta-barrel_TonB_sf"/>
</dbReference>
<organism evidence="14 15">
    <name type="scientific">Janthinobacterium fluminis</name>
    <dbReference type="NCBI Taxonomy" id="2987524"/>
    <lineage>
        <taxon>Bacteria</taxon>
        <taxon>Pseudomonadati</taxon>
        <taxon>Pseudomonadota</taxon>
        <taxon>Betaproteobacteria</taxon>
        <taxon>Burkholderiales</taxon>
        <taxon>Oxalobacteraceae</taxon>
        <taxon>Janthinobacterium</taxon>
    </lineage>
</organism>
<dbReference type="InterPro" id="IPR000531">
    <property type="entry name" value="Beta-barrel_TonB"/>
</dbReference>
<feature type="domain" description="TonB-dependent receptor plug" evidence="13">
    <location>
        <begin position="17"/>
        <end position="131"/>
    </location>
</feature>
<feature type="domain" description="TonB-dependent receptor-like beta-barrel" evidence="12">
    <location>
        <begin position="373"/>
        <end position="835"/>
    </location>
</feature>
<dbReference type="InterPro" id="IPR037066">
    <property type="entry name" value="Plug_dom_sf"/>
</dbReference>
<dbReference type="RefSeq" id="WP_273669940.1">
    <property type="nucleotide sequence ID" value="NZ_JAQQXR010000002.1"/>
</dbReference>
<keyword evidence="9 10" id="KW-0998">Cell outer membrane</keyword>
<keyword evidence="5 10" id="KW-0812">Transmembrane</keyword>
<comment type="subcellular location">
    <subcellularLocation>
        <location evidence="1 10">Cell outer membrane</location>
        <topology evidence="1 10">Multi-pass membrane protein</topology>
    </subcellularLocation>
</comment>
<comment type="similarity">
    <text evidence="2 10 11">Belongs to the TonB-dependent receptor family.</text>
</comment>
<keyword evidence="15" id="KW-1185">Reference proteome</keyword>
<dbReference type="Gene3D" id="2.40.170.20">
    <property type="entry name" value="TonB-dependent receptor, beta-barrel domain"/>
    <property type="match status" value="1"/>
</dbReference>
<evidence type="ECO:0000256" key="10">
    <source>
        <dbReference type="PROSITE-ProRule" id="PRU01360"/>
    </source>
</evidence>
<keyword evidence="7 10" id="KW-0472">Membrane</keyword>
<evidence type="ECO:0000256" key="3">
    <source>
        <dbReference type="ARBA" id="ARBA00022448"/>
    </source>
</evidence>
<evidence type="ECO:0000256" key="8">
    <source>
        <dbReference type="ARBA" id="ARBA00023170"/>
    </source>
</evidence>
<evidence type="ECO:0000259" key="13">
    <source>
        <dbReference type="Pfam" id="PF07715"/>
    </source>
</evidence>
<dbReference type="CDD" id="cd01347">
    <property type="entry name" value="ligand_gated_channel"/>
    <property type="match status" value="1"/>
</dbReference>
<evidence type="ECO:0000256" key="11">
    <source>
        <dbReference type="RuleBase" id="RU003357"/>
    </source>
</evidence>
<dbReference type="SUPFAM" id="SSF56935">
    <property type="entry name" value="Porins"/>
    <property type="match status" value="1"/>
</dbReference>
<comment type="caution">
    <text evidence="14">The sequence shown here is derived from an EMBL/GenBank/DDBJ whole genome shotgun (WGS) entry which is preliminary data.</text>
</comment>
<dbReference type="Pfam" id="PF07715">
    <property type="entry name" value="Plug"/>
    <property type="match status" value="1"/>
</dbReference>
<evidence type="ECO:0000313" key="15">
    <source>
        <dbReference type="Proteomes" id="UP001221208"/>
    </source>
</evidence>
<dbReference type="PANTHER" id="PTHR47234">
    <property type="match status" value="1"/>
</dbReference>
<keyword evidence="8 14" id="KW-0675">Receptor</keyword>
<evidence type="ECO:0000256" key="9">
    <source>
        <dbReference type="ARBA" id="ARBA00023237"/>
    </source>
</evidence>
<dbReference type="InterPro" id="IPR039426">
    <property type="entry name" value="TonB-dep_rcpt-like"/>
</dbReference>
<reference evidence="14 15" key="1">
    <citation type="submission" date="2022-10" db="EMBL/GenBank/DDBJ databases">
        <title>Janthinobacterium sp. hw3 Genome sequencing.</title>
        <authorList>
            <person name="Park S."/>
        </authorList>
    </citation>
    <scope>NUCLEOTIDE SEQUENCE [LARGE SCALE GENOMIC DNA]</scope>
    <source>
        <strain evidence="15">hw3</strain>
    </source>
</reference>
<evidence type="ECO:0000256" key="7">
    <source>
        <dbReference type="ARBA" id="ARBA00023136"/>
    </source>
</evidence>
<evidence type="ECO:0000256" key="2">
    <source>
        <dbReference type="ARBA" id="ARBA00009810"/>
    </source>
</evidence>
<dbReference type="Gene3D" id="2.170.130.10">
    <property type="entry name" value="TonB-dependent receptor, plug domain"/>
    <property type="match status" value="1"/>
</dbReference>
<keyword evidence="4 10" id="KW-1134">Transmembrane beta strand</keyword>
<dbReference type="EMBL" id="JAQQXR010000002">
    <property type="protein sequence ID" value="MDC8757258.1"/>
    <property type="molecule type" value="Genomic_DNA"/>
</dbReference>
<evidence type="ECO:0000256" key="4">
    <source>
        <dbReference type="ARBA" id="ARBA00022452"/>
    </source>
</evidence>
<evidence type="ECO:0000256" key="6">
    <source>
        <dbReference type="ARBA" id="ARBA00023077"/>
    </source>
</evidence>
<dbReference type="InterPro" id="IPR012910">
    <property type="entry name" value="Plug_dom"/>
</dbReference>
<sequence>MQKVYVTGSNVRRITLESASPVQVITREELTRGGATSLNEVLRTISSNVGGNDENRTSGFTAGAAGMNLRGIGSQSTLMLINGRRLAPYAQPEFQTTFVDLNSVPIGAVERIEVLKDGASAIYGSEALAGVVNIILRNSFEGIEAGGSVGRSGRSDGEQVRGTISGGFGDLVKDHFNAYATLDVRSRKPMFISKRDDYLSTQDTRAWGYRDLRSLHTFPGNLYWTDPKTNTFTSRSLDPNCPADRLVPADTLLNKGAQGTACVFDDYKDGTFNSATKTDRIGVTSRLTWQPTASTTVFSELMYNRNKALLTGNLHWVQANNGGALPALPITHPQYPKDLIGPDGKTLAGGNKTVRVRAQLRDFPGIGKENTTDFGRYLVGAKGEIANWDWESALLLSNSKVTSVMTSGLLETPFLNAYNNGTFIFGNTAANAALYKTLVANTRSVFKSGVQQIDGKISGELMNLPAGPVGLAVGAEARREYLETNPDPLTVAGELYHMATASPGFKNSRRVQSIYGEATIPLFKSLEAQLAARFDHYSDYGNSTTPKVGLKWTVSPQLLVRGTFAKGFRAPTLVENSTDVKDAYVTIKDPFRCNDQFKEDCAASTPYQSGANPKLAPETAKSYTLGLAWEPTSWFLATLDLWQINRINEINTYDIDKVLGDPGRYANDPAVSVVRDPLTAGDRANGATAGAVSSIKLLLTNVASTKIQGLDLKLQGKYNMGEYGVLQPTLNLSHTQSYKTAPSPGEPMIEYAGTLGTPSVQATLGLSWKKAAYTLSADTVFIGKMSSVSDRTVKCKEETEGYANMCTGVPSFTVVNLGGSYTGIKDLKLSFAVQNAFDRKPPFRPYDGNNYFAPLHSAMGRYFQLTADYKFK</sequence>
<dbReference type="Pfam" id="PF00593">
    <property type="entry name" value="TonB_dep_Rec_b-barrel"/>
    <property type="match status" value="1"/>
</dbReference>
<evidence type="ECO:0000256" key="5">
    <source>
        <dbReference type="ARBA" id="ARBA00022692"/>
    </source>
</evidence>
<accession>A0ABT5JYN1</accession>
<dbReference type="Proteomes" id="UP001221208">
    <property type="component" value="Unassembled WGS sequence"/>
</dbReference>
<evidence type="ECO:0000256" key="1">
    <source>
        <dbReference type="ARBA" id="ARBA00004571"/>
    </source>
</evidence>
<evidence type="ECO:0000259" key="12">
    <source>
        <dbReference type="Pfam" id="PF00593"/>
    </source>
</evidence>
<keyword evidence="3 10" id="KW-0813">Transport</keyword>
<name>A0ABT5JYN1_9BURK</name>
<gene>
    <name evidence="14" type="ORF">OIK44_06610</name>
</gene>
<proteinExistence type="inferred from homology"/>
<dbReference type="PROSITE" id="PS52016">
    <property type="entry name" value="TONB_DEPENDENT_REC_3"/>
    <property type="match status" value="1"/>
</dbReference>
<dbReference type="PANTHER" id="PTHR47234:SF2">
    <property type="entry name" value="TONB-DEPENDENT RECEPTOR"/>
    <property type="match status" value="1"/>
</dbReference>